<dbReference type="NCBIfam" id="NF009489">
    <property type="entry name" value="PRK12851.1"/>
    <property type="match status" value="1"/>
</dbReference>
<dbReference type="PROSITE" id="PS00296">
    <property type="entry name" value="CHAPERONINS_CPN60"/>
    <property type="match status" value="1"/>
</dbReference>
<dbReference type="InterPro" id="IPR017998">
    <property type="entry name" value="Chaperone_TCP-1"/>
</dbReference>
<accession>A0A240F7B9</accession>
<dbReference type="Gene3D" id="3.50.7.10">
    <property type="entry name" value="GroEL"/>
    <property type="match status" value="1"/>
</dbReference>
<dbReference type="SUPFAM" id="SSF52029">
    <property type="entry name" value="GroEL apical domain-like"/>
    <property type="match status" value="1"/>
</dbReference>
<dbReference type="Gene3D" id="1.10.560.10">
    <property type="entry name" value="GroEL-like equatorial domain"/>
    <property type="match status" value="1"/>
</dbReference>
<dbReference type="PRINTS" id="PR00304">
    <property type="entry name" value="TCOMPLEXTCP1"/>
</dbReference>
<dbReference type="Pfam" id="PF00118">
    <property type="entry name" value="Cpn60_TCP1"/>
    <property type="match status" value="1"/>
</dbReference>
<dbReference type="NCBIfam" id="NF009487">
    <property type="entry name" value="PRK12849.1"/>
    <property type="match status" value="1"/>
</dbReference>
<name>A0A240F7B9_9VIRU</name>
<organism evidence="6">
    <name type="scientific">uncultured virus</name>
    <dbReference type="NCBI Taxonomy" id="340016"/>
    <lineage>
        <taxon>Viruses</taxon>
        <taxon>environmental samples</taxon>
    </lineage>
</organism>
<dbReference type="FunFam" id="3.50.7.10:FF:000001">
    <property type="entry name" value="60 kDa chaperonin"/>
    <property type="match status" value="1"/>
</dbReference>
<dbReference type="EMBL" id="KU595525">
    <property type="protein sequence ID" value="AQM32691.1"/>
    <property type="molecule type" value="Genomic_DNA"/>
</dbReference>
<dbReference type="SUPFAM" id="SSF54849">
    <property type="entry name" value="GroEL-intermediate domain like"/>
    <property type="match status" value="2"/>
</dbReference>
<comment type="similarity">
    <text evidence="2">Belongs to the TCP-1 chaperonin family.</text>
</comment>
<dbReference type="NCBIfam" id="NF000592">
    <property type="entry name" value="PRK00013.1"/>
    <property type="match status" value="1"/>
</dbReference>
<dbReference type="InterPro" id="IPR001844">
    <property type="entry name" value="Cpn60/GroEL"/>
</dbReference>
<evidence type="ECO:0000256" key="4">
    <source>
        <dbReference type="ARBA" id="ARBA00022840"/>
    </source>
</evidence>
<dbReference type="InterPro" id="IPR027413">
    <property type="entry name" value="GROEL-like_equatorial_sf"/>
</dbReference>
<dbReference type="Gene3D" id="3.30.260.10">
    <property type="entry name" value="TCP-1-like chaperonin intermediate domain"/>
    <property type="match status" value="1"/>
</dbReference>
<dbReference type="InterPro" id="IPR027410">
    <property type="entry name" value="TCP-1-like_intermed_sf"/>
</dbReference>
<keyword evidence="4" id="KW-0067">ATP-binding</keyword>
<dbReference type="InterPro" id="IPR027409">
    <property type="entry name" value="GroEL-like_apical_dom_sf"/>
</dbReference>
<evidence type="ECO:0000256" key="3">
    <source>
        <dbReference type="ARBA" id="ARBA00022741"/>
    </source>
</evidence>
<proteinExistence type="inferred from homology"/>
<dbReference type="GO" id="GO:0005524">
    <property type="term" value="F:ATP binding"/>
    <property type="evidence" value="ECO:0007669"/>
    <property type="project" value="UniProtKB-KW"/>
</dbReference>
<dbReference type="InterPro" id="IPR018370">
    <property type="entry name" value="Chaperonin_Cpn60_CS"/>
</dbReference>
<gene>
    <name evidence="6" type="primary">GroEL</name>
</gene>
<dbReference type="GO" id="GO:0042026">
    <property type="term" value="P:protein refolding"/>
    <property type="evidence" value="ECO:0007669"/>
    <property type="project" value="InterPro"/>
</dbReference>
<dbReference type="GO" id="GO:0140662">
    <property type="term" value="F:ATP-dependent protein folding chaperone"/>
    <property type="evidence" value="ECO:0007669"/>
    <property type="project" value="InterPro"/>
</dbReference>
<evidence type="ECO:0000256" key="5">
    <source>
        <dbReference type="ARBA" id="ARBA00023186"/>
    </source>
</evidence>
<dbReference type="SUPFAM" id="SSF48592">
    <property type="entry name" value="GroEL equatorial domain-like"/>
    <property type="match status" value="1"/>
</dbReference>
<comment type="similarity">
    <text evidence="1">Belongs to the chaperonin (HSP60) family.</text>
</comment>
<keyword evidence="3" id="KW-0547">Nucleotide-binding</keyword>
<protein>
    <submittedName>
        <fullName evidence="6">Chaperonin GroEL</fullName>
    </submittedName>
</protein>
<reference evidence="6" key="1">
    <citation type="journal article" date="2017" name="ISME J.">
        <title>Novel chaperonins are prevalent in the virioplankton and demonstrate links to viral biology and ecology.</title>
        <authorList>
            <person name="Marine R.L."/>
            <person name="Nasko D.J."/>
            <person name="Wray J."/>
            <person name="Polson S.W."/>
            <person name="Wommack K.E."/>
        </authorList>
    </citation>
    <scope>NUCLEOTIDE SEQUENCE</scope>
</reference>
<sequence>MAILKQVHFGQSGQEKLISGINTLADAVKSTLGPKGRTVLIESENHTHGVTISKDGVTVARSITLFDPIENMAVNVAREASEKTATLVGDGTTTSLVLTQAIINEASSHLTAGVDTATLTRDIQAISNKVLEYLSATAVPVTNDTLVNVATISANGDAEIGELIAEAYTKVSYVTVADSKTEETYAEIIEGVKVDRPVGSRFFITDQKKGECVLQDPYVLVCDQKIENLSSLEHVLAPIVQNGKSLLIISEMGANALNTLNVNAMKGTIKVCQIMPPDFGYRRKELMEDIAAMVGARLVSEDTGDDLSLVGLDWLGKASKVISGQEQTIIVGGEGEESVVKARIEALEGSNDTFDKQRLANMTGGIGVIYVGADSEIEQKEKKDRVDDAVCAVRAAMDEGVLPGGGVALHNASTALSEGKSVAHLIMSSALKAPMRQILKNAGDDWGYVEGQMDTPGLGFDVRGQKYGDMIEMGVTDPAKVTRIALQNAVSVATTIMGTSVIVSNVRDL</sequence>
<dbReference type="PANTHER" id="PTHR45633">
    <property type="entry name" value="60 KDA HEAT SHOCK PROTEIN, MITOCHONDRIAL"/>
    <property type="match status" value="1"/>
</dbReference>
<evidence type="ECO:0000256" key="1">
    <source>
        <dbReference type="ARBA" id="ARBA00006607"/>
    </source>
</evidence>
<evidence type="ECO:0000313" key="6">
    <source>
        <dbReference type="EMBL" id="AQM32691.1"/>
    </source>
</evidence>
<keyword evidence="5" id="KW-0143">Chaperone</keyword>
<dbReference type="InterPro" id="IPR002423">
    <property type="entry name" value="Cpn60/GroEL/TCP-1"/>
</dbReference>
<evidence type="ECO:0000256" key="2">
    <source>
        <dbReference type="ARBA" id="ARBA00008020"/>
    </source>
</evidence>